<dbReference type="Gene3D" id="3.90.850.10">
    <property type="entry name" value="Fumarylacetoacetase-like, C-terminal domain"/>
    <property type="match status" value="1"/>
</dbReference>
<feature type="binding site" evidence="14">
    <location>
        <position position="233"/>
    </location>
    <ligand>
        <name>Mg(2+)</name>
        <dbReference type="ChEBI" id="CHEBI:18420"/>
    </ligand>
</feature>
<sequence>MRAAAVLAPRRAVAKLGATVSCRHAASASQQSWVDHSPETDFPLQNLPFGVFATSAGGGRCATAIGDHAVDLSALAEAGLLADLPFDARAVFRKPALNDFMGLSRPHWRATRARLSELLGAQGDDRLRRDAKLRAAVLKPMAEVQMLLPAQIGDYTDFYSSREHATNVGTMFRGKDNALQPNWLHLPVGYHGRASSVVVSGTPLARPRGQLQADNDDESKGSVYGPSKLLDFELEIGAFLGGPTPQLGRPLTMAEAEDNIFGLVVMNDWSARDIQKWEYVPLGPFGAKNFGTTISPWIVTLDALEPFRCATSAGTQDPVPLPYLQDPNYSSYNINLEVDMITPGEGNAQAATTTISKSNFRHLYWSVKQQLVHHAVTGCNMKPGDLLGSGTISGANPGSYGSLLELTWRGRDEIKLSDGGTRKFIRDHDSIVMRGFCPEGSSSPRIGFGLCGGQCIKFEIFNRPAMNAAIQVVLFLYAYSRTTSIVIVGRHRGARLLPTLEGYALLFDFLQVHLAGNDLTENLIKILFERDLSFATTAGHGFKPFTKNKLAYSPGFDFNIKVAKEILDKDNAYEPVASYSVLQRTSADGQRLWARWPCERFDTEPFPPDVRERWSVSEGEDLAHWMVMGEQLWNFPAPFGWSGGGWRKGEDPIQELLRLDLDAKSVERVNRWLRGWAQLQRVVPEIQGVFHSRTEASADVHQARKCTVAAF</sequence>
<dbReference type="Pfam" id="PF00022">
    <property type="entry name" value="Actin"/>
    <property type="match status" value="1"/>
</dbReference>
<dbReference type="FunFam" id="3.90.850.10:FF:000009">
    <property type="entry name" value="Fumarylacetoacetase"/>
    <property type="match status" value="1"/>
</dbReference>
<protein>
    <recommendedName>
        <fullName evidence="5">fumarylacetoacetase</fullName>
        <ecNumber evidence="5">3.7.1.2</ecNumber>
    </recommendedName>
</protein>
<keyword evidence="7" id="KW-0378">Hydrolase</keyword>
<keyword evidence="9 14" id="KW-0460">Magnesium</keyword>
<dbReference type="EC" id="3.7.1.2" evidence="5"/>
<dbReference type="Proteomes" id="UP000626109">
    <property type="component" value="Unassembled WGS sequence"/>
</dbReference>
<evidence type="ECO:0000259" key="16">
    <source>
        <dbReference type="Pfam" id="PF09298"/>
    </source>
</evidence>
<evidence type="ECO:0000259" key="15">
    <source>
        <dbReference type="Pfam" id="PF01557"/>
    </source>
</evidence>
<feature type="binding site" evidence="14">
    <location>
        <position position="292"/>
    </location>
    <ligand>
        <name>Mg(2+)</name>
        <dbReference type="ChEBI" id="CHEBI:18420"/>
    </ligand>
</feature>
<gene>
    <name evidence="17" type="ORF">PGLA2088_LOCUS6206</name>
</gene>
<feature type="binding site" evidence="14">
    <location>
        <position position="157"/>
    </location>
    <ligand>
        <name>Ca(2+)</name>
        <dbReference type="ChEBI" id="CHEBI:29108"/>
    </ligand>
</feature>
<dbReference type="Pfam" id="PF09298">
    <property type="entry name" value="FAA_hydrolase_N"/>
    <property type="match status" value="1"/>
</dbReference>
<dbReference type="UniPathway" id="UPA00139">
    <property type="reaction ID" value="UER00341"/>
</dbReference>
<dbReference type="GO" id="GO:0006559">
    <property type="term" value="P:L-phenylalanine catabolic process"/>
    <property type="evidence" value="ECO:0007669"/>
    <property type="project" value="UniProtKB-UniPathway"/>
</dbReference>
<feature type="binding site" evidence="14">
    <location>
        <position position="268"/>
    </location>
    <ligand>
        <name>Ca(2+)</name>
        <dbReference type="ChEBI" id="CHEBI:29108"/>
    </ligand>
</feature>
<dbReference type="InterPro" id="IPR036462">
    <property type="entry name" value="Fumarylacetoacetase_N_sf"/>
</dbReference>
<evidence type="ECO:0000256" key="3">
    <source>
        <dbReference type="ARBA" id="ARBA00004782"/>
    </source>
</evidence>
<dbReference type="NCBIfam" id="TIGR01266">
    <property type="entry name" value="fum_ac_acetase"/>
    <property type="match status" value="1"/>
</dbReference>
<feature type="binding site" evidence="13">
    <location>
        <position position="275"/>
    </location>
    <ligand>
        <name>substrate</name>
    </ligand>
</feature>
<evidence type="ECO:0000256" key="9">
    <source>
        <dbReference type="ARBA" id="ARBA00022842"/>
    </source>
</evidence>
<dbReference type="Gene3D" id="3.90.640.10">
    <property type="entry name" value="Actin, Chain A, domain 4"/>
    <property type="match status" value="1"/>
</dbReference>
<dbReference type="InterPro" id="IPR004000">
    <property type="entry name" value="Actin"/>
</dbReference>
<dbReference type="PANTHER" id="PTHR43069:SF2">
    <property type="entry name" value="FUMARYLACETOACETASE"/>
    <property type="match status" value="1"/>
</dbReference>
<evidence type="ECO:0000256" key="10">
    <source>
        <dbReference type="ARBA" id="ARBA00022878"/>
    </source>
</evidence>
<comment type="similarity">
    <text evidence="4">Belongs to the FAH family.</text>
</comment>
<feature type="binding site" evidence="14">
    <location>
        <position position="235"/>
    </location>
    <ligand>
        <name>Ca(2+)</name>
        <dbReference type="ChEBI" id="CHEBI:29108"/>
    </ligand>
</feature>
<feature type="binding site" evidence="14">
    <location>
        <position position="288"/>
    </location>
    <ligand>
        <name>Mg(2+)</name>
        <dbReference type="ChEBI" id="CHEBI:18420"/>
    </ligand>
</feature>
<dbReference type="InterPro" id="IPR036663">
    <property type="entry name" value="Fumarylacetoacetase_C_sf"/>
</dbReference>
<dbReference type="SUPFAM" id="SSF56529">
    <property type="entry name" value="FAH"/>
    <property type="match status" value="1"/>
</dbReference>
<dbReference type="InterPro" id="IPR015377">
    <property type="entry name" value="Fumarylacetoacetase_N"/>
</dbReference>
<dbReference type="GO" id="GO:0006572">
    <property type="term" value="P:L-tyrosine catabolic process"/>
    <property type="evidence" value="ECO:0007669"/>
    <property type="project" value="UniProtKB-KW"/>
</dbReference>
<dbReference type="GO" id="GO:0046872">
    <property type="term" value="F:metal ion binding"/>
    <property type="evidence" value="ECO:0007669"/>
    <property type="project" value="UniProtKB-KW"/>
</dbReference>
<feature type="domain" description="Fumarylacetoacetase-like C-terminal" evidence="15">
    <location>
        <begin position="156"/>
        <end position="433"/>
    </location>
</feature>
<feature type="binding site" evidence="14">
    <location>
        <position position="268"/>
    </location>
    <ligand>
        <name>Mg(2+)</name>
        <dbReference type="ChEBI" id="CHEBI:18420"/>
    </ligand>
</feature>
<dbReference type="AlphaFoldDB" id="A0A813IB14"/>
<keyword evidence="10" id="KW-0828">Tyrosine catabolism</keyword>
<comment type="cofactor">
    <cofactor evidence="1 14">
        <name>Ca(2+)</name>
        <dbReference type="ChEBI" id="CHEBI:29108"/>
    </cofactor>
</comment>
<accession>A0A813IB14</accession>
<keyword evidence="11" id="KW-0585">Phenylalanine catabolism</keyword>
<evidence type="ECO:0000313" key="18">
    <source>
        <dbReference type="Proteomes" id="UP000626109"/>
    </source>
</evidence>
<comment type="caution">
    <text evidence="17">The sequence shown here is derived from an EMBL/GenBank/DDBJ whole genome shotgun (WGS) entry which is preliminary data.</text>
</comment>
<dbReference type="EMBL" id="CAJNNW010006121">
    <property type="protein sequence ID" value="CAE8648036.1"/>
    <property type="molecule type" value="Genomic_DNA"/>
</dbReference>
<evidence type="ECO:0000256" key="8">
    <source>
        <dbReference type="ARBA" id="ARBA00022837"/>
    </source>
</evidence>
<comment type="cofactor">
    <cofactor evidence="2 14">
        <name>Mg(2+)</name>
        <dbReference type="ChEBI" id="CHEBI:18420"/>
    </cofactor>
</comment>
<evidence type="ECO:0000256" key="7">
    <source>
        <dbReference type="ARBA" id="ARBA00022801"/>
    </source>
</evidence>
<dbReference type="PANTHER" id="PTHR43069">
    <property type="entry name" value="FUMARYLACETOACETASE"/>
    <property type="match status" value="1"/>
</dbReference>
<feature type="binding site" evidence="13">
    <location>
        <position position="173"/>
    </location>
    <ligand>
        <name>substrate</name>
    </ligand>
</feature>
<feature type="binding site" evidence="13">
    <location>
        <position position="279"/>
    </location>
    <ligand>
        <name>substrate</name>
    </ligand>
</feature>
<dbReference type="SUPFAM" id="SSF63433">
    <property type="entry name" value="Fumarylacetoacetate hydrolase, FAH, N-terminal domain"/>
    <property type="match status" value="1"/>
</dbReference>
<name>A0A813IB14_POLGL</name>
<evidence type="ECO:0000256" key="13">
    <source>
        <dbReference type="PIRSR" id="PIRSR605959-2"/>
    </source>
</evidence>
<evidence type="ECO:0000256" key="2">
    <source>
        <dbReference type="ARBA" id="ARBA00001946"/>
    </source>
</evidence>
<dbReference type="InterPro" id="IPR011234">
    <property type="entry name" value="Fumarylacetoacetase-like_C"/>
</dbReference>
<feature type="active site" description="Proton acceptor" evidence="12">
    <location>
        <position position="164"/>
    </location>
</feature>
<evidence type="ECO:0000256" key="4">
    <source>
        <dbReference type="ARBA" id="ARBA00010211"/>
    </source>
</evidence>
<feature type="binding site" evidence="13">
    <location>
        <position position="391"/>
    </location>
    <ligand>
        <name>substrate</name>
    </ligand>
</feature>
<evidence type="ECO:0000313" key="17">
    <source>
        <dbReference type="EMBL" id="CAE8648036.1"/>
    </source>
</evidence>
<keyword evidence="6 14" id="KW-0479">Metal-binding</keyword>
<dbReference type="GO" id="GO:0004334">
    <property type="term" value="F:fumarylacetoacetase activity"/>
    <property type="evidence" value="ECO:0007669"/>
    <property type="project" value="UniProtKB-EC"/>
</dbReference>
<organism evidence="17 18">
    <name type="scientific">Polarella glacialis</name>
    <name type="common">Dinoflagellate</name>
    <dbReference type="NCBI Taxonomy" id="89957"/>
    <lineage>
        <taxon>Eukaryota</taxon>
        <taxon>Sar</taxon>
        <taxon>Alveolata</taxon>
        <taxon>Dinophyceae</taxon>
        <taxon>Suessiales</taxon>
        <taxon>Suessiaceae</taxon>
        <taxon>Polarella</taxon>
    </lineage>
</organism>
<dbReference type="Gene3D" id="3.30.420.40">
    <property type="match status" value="2"/>
</dbReference>
<evidence type="ECO:0000256" key="5">
    <source>
        <dbReference type="ARBA" id="ARBA00012094"/>
    </source>
</evidence>
<dbReference type="GO" id="GO:1902000">
    <property type="term" value="P:homogentisate catabolic process"/>
    <property type="evidence" value="ECO:0007669"/>
    <property type="project" value="TreeGrafter"/>
</dbReference>
<feature type="domain" description="Fumarylacetoacetase N-terminal" evidence="16">
    <location>
        <begin position="45"/>
        <end position="149"/>
    </location>
</feature>
<evidence type="ECO:0000256" key="1">
    <source>
        <dbReference type="ARBA" id="ARBA00001913"/>
    </source>
</evidence>
<reference evidence="17" key="1">
    <citation type="submission" date="2021-02" db="EMBL/GenBank/DDBJ databases">
        <authorList>
            <person name="Dougan E. K."/>
            <person name="Rhodes N."/>
            <person name="Thang M."/>
            <person name="Chan C."/>
        </authorList>
    </citation>
    <scope>NUCLEOTIDE SEQUENCE</scope>
</reference>
<evidence type="ECO:0000256" key="6">
    <source>
        <dbReference type="ARBA" id="ARBA00022723"/>
    </source>
</evidence>
<evidence type="ECO:0000256" key="12">
    <source>
        <dbReference type="PIRSR" id="PIRSR605959-1"/>
    </source>
</evidence>
<dbReference type="InterPro" id="IPR005959">
    <property type="entry name" value="Fumarylacetoacetase"/>
</dbReference>
<evidence type="ECO:0000256" key="14">
    <source>
        <dbReference type="PIRSR" id="PIRSR605959-3"/>
    </source>
</evidence>
<evidence type="ECO:0000256" key="11">
    <source>
        <dbReference type="ARBA" id="ARBA00023232"/>
    </source>
</evidence>
<dbReference type="Pfam" id="PF01557">
    <property type="entry name" value="FAA_hydrolase"/>
    <property type="match status" value="1"/>
</dbReference>
<feature type="binding site" evidence="13">
    <location>
        <position position="159"/>
    </location>
    <ligand>
        <name>substrate</name>
    </ligand>
</feature>
<dbReference type="Gene3D" id="2.30.30.230">
    <property type="entry name" value="Fumarylacetoacetase, N-terminal domain"/>
    <property type="match status" value="1"/>
</dbReference>
<keyword evidence="8 14" id="KW-0106">Calcium</keyword>
<proteinExistence type="inferred from homology"/>
<comment type="pathway">
    <text evidence="3">Amino-acid degradation; L-phenylalanine degradation; acetoacetate and fumarate from L-phenylalanine: step 6/6.</text>
</comment>